<feature type="region of interest" description="Disordered" evidence="1">
    <location>
        <begin position="19"/>
        <end position="38"/>
    </location>
</feature>
<dbReference type="PANTHER" id="PTHR47641:SF1">
    <property type="entry name" value="GOLGI-ASSOCIATED OLFACTORY SIGNALING REGULATOR"/>
    <property type="match status" value="1"/>
</dbReference>
<organism evidence="2 3">
    <name type="scientific">Cynara cardunculus var. scolymus</name>
    <name type="common">Globe artichoke</name>
    <name type="synonym">Cynara scolymus</name>
    <dbReference type="NCBI Taxonomy" id="59895"/>
    <lineage>
        <taxon>Eukaryota</taxon>
        <taxon>Viridiplantae</taxon>
        <taxon>Streptophyta</taxon>
        <taxon>Embryophyta</taxon>
        <taxon>Tracheophyta</taxon>
        <taxon>Spermatophyta</taxon>
        <taxon>Magnoliopsida</taxon>
        <taxon>eudicotyledons</taxon>
        <taxon>Gunneridae</taxon>
        <taxon>Pentapetalae</taxon>
        <taxon>asterids</taxon>
        <taxon>campanulids</taxon>
        <taxon>Asterales</taxon>
        <taxon>Asteraceae</taxon>
        <taxon>Carduoideae</taxon>
        <taxon>Cardueae</taxon>
        <taxon>Carduinae</taxon>
        <taxon>Cynara</taxon>
    </lineage>
</organism>
<evidence type="ECO:0008006" key="4">
    <source>
        <dbReference type="Google" id="ProtNLM"/>
    </source>
</evidence>
<dbReference type="Gramene" id="KVI01855">
    <property type="protein sequence ID" value="KVI01855"/>
    <property type="gene ID" value="Ccrd_019865"/>
</dbReference>
<dbReference type="STRING" id="59895.A0A103Y3J9"/>
<gene>
    <name evidence="2" type="ORF">Ccrd_019865</name>
</gene>
<sequence length="211" mass="23602">MATIKLFWHRIFCKKRKKRCGRGDGNIKGGTKASEDETRNATGYMCKSDKKNERLNKQIPGHVKKGAWGKTCNTPVSIQQQIPHHLADRERELVMLQIAMSKELISLPPISKPSPLKELLPQLSSSSEIKKNLFFQTSGEGQEKPTVPEIPKPTIPEIPKPALPELPKPELPTLPKPEVPKVPEIHDLPKPTLPTIPELPKDFPIPSLPHP</sequence>
<evidence type="ECO:0000313" key="3">
    <source>
        <dbReference type="Proteomes" id="UP000243975"/>
    </source>
</evidence>
<comment type="caution">
    <text evidence="2">The sequence shown here is derived from an EMBL/GenBank/DDBJ whole genome shotgun (WGS) entry which is preliminary data.</text>
</comment>
<feature type="compositionally biased region" description="Pro residues" evidence="1">
    <location>
        <begin position="148"/>
        <end position="177"/>
    </location>
</feature>
<evidence type="ECO:0000313" key="2">
    <source>
        <dbReference type="EMBL" id="KVI01855.1"/>
    </source>
</evidence>
<accession>A0A103Y3J9</accession>
<dbReference type="PANTHER" id="PTHR47641">
    <property type="entry name" value="PERIAXIN-LIKE"/>
    <property type="match status" value="1"/>
</dbReference>
<feature type="region of interest" description="Disordered" evidence="1">
    <location>
        <begin position="138"/>
        <end position="211"/>
    </location>
</feature>
<evidence type="ECO:0000256" key="1">
    <source>
        <dbReference type="SAM" id="MobiDB-lite"/>
    </source>
</evidence>
<dbReference type="Proteomes" id="UP000243975">
    <property type="component" value="Unassembled WGS sequence"/>
</dbReference>
<reference evidence="2 3" key="1">
    <citation type="journal article" date="2016" name="Sci. Rep.">
        <title>The genome sequence of the outbreeding globe artichoke constructed de novo incorporating a phase-aware low-pass sequencing strategy of F1 progeny.</title>
        <authorList>
            <person name="Scaglione D."/>
            <person name="Reyes-Chin-Wo S."/>
            <person name="Acquadro A."/>
            <person name="Froenicke L."/>
            <person name="Portis E."/>
            <person name="Beitel C."/>
            <person name="Tirone M."/>
            <person name="Mauro R."/>
            <person name="Lo Monaco A."/>
            <person name="Mauromicale G."/>
            <person name="Faccioli P."/>
            <person name="Cattivelli L."/>
            <person name="Rieseberg L."/>
            <person name="Michelmore R."/>
            <person name="Lanteri S."/>
        </authorList>
    </citation>
    <scope>NUCLEOTIDE SEQUENCE [LARGE SCALE GENOMIC DNA]</scope>
    <source>
        <strain evidence="2">2C</strain>
    </source>
</reference>
<name>A0A103Y3J9_CYNCS</name>
<protein>
    <recommendedName>
        <fullName evidence="4">Hydroxyproline-rich glycoprotein family protein</fullName>
    </recommendedName>
</protein>
<dbReference type="EMBL" id="LEKV01002676">
    <property type="protein sequence ID" value="KVI01855.1"/>
    <property type="molecule type" value="Genomic_DNA"/>
</dbReference>
<dbReference type="AlphaFoldDB" id="A0A103Y3J9"/>
<proteinExistence type="predicted"/>
<feature type="compositionally biased region" description="Basic and acidic residues" evidence="1">
    <location>
        <begin position="178"/>
        <end position="189"/>
    </location>
</feature>
<keyword evidence="3" id="KW-1185">Reference proteome</keyword>